<gene>
    <name evidence="1" type="ORF">EHS13_00110</name>
</gene>
<protein>
    <submittedName>
        <fullName evidence="1">Uncharacterized protein</fullName>
    </submittedName>
</protein>
<sequence>MPTLNQTELIAMWQKTLPEYLNETDQAKVMQDASNSKLIRIHIDSAGRSFYSFEFNVMYLDSREVNVDFQIAYVDHKPVDEQTEQLQELIKDYVRHIHECAQALQKFTHS</sequence>
<evidence type="ECO:0000313" key="1">
    <source>
        <dbReference type="EMBL" id="QGQ99893.1"/>
    </source>
</evidence>
<organism evidence="1 2">
    <name type="scientific">Paenibacillus psychroresistens</name>
    <dbReference type="NCBI Taxonomy" id="1778678"/>
    <lineage>
        <taxon>Bacteria</taxon>
        <taxon>Bacillati</taxon>
        <taxon>Bacillota</taxon>
        <taxon>Bacilli</taxon>
        <taxon>Bacillales</taxon>
        <taxon>Paenibacillaceae</taxon>
        <taxon>Paenibacillus</taxon>
    </lineage>
</organism>
<name>A0A6B8RX06_9BACL</name>
<dbReference type="OrthoDB" id="2971377at2"/>
<dbReference type="KEGG" id="ppsc:EHS13_00110"/>
<dbReference type="EMBL" id="CP034235">
    <property type="protein sequence ID" value="QGQ99893.1"/>
    <property type="molecule type" value="Genomic_DNA"/>
</dbReference>
<reference evidence="2" key="1">
    <citation type="submission" date="2018-11" db="EMBL/GenBank/DDBJ databases">
        <title>Complete genome sequence of Paenibacillus sp. ML311-T8.</title>
        <authorList>
            <person name="Nam Y.-D."/>
            <person name="Kang J."/>
            <person name="Chung W.-H."/>
            <person name="Park Y.S."/>
        </authorList>
    </citation>
    <scope>NUCLEOTIDE SEQUENCE [LARGE SCALE GENOMIC DNA]</scope>
    <source>
        <strain evidence="2">ML311-T8</strain>
    </source>
</reference>
<dbReference type="AlphaFoldDB" id="A0A6B8RX06"/>
<accession>A0A6B8RX06</accession>
<dbReference type="Proteomes" id="UP000426246">
    <property type="component" value="Chromosome"/>
</dbReference>
<proteinExistence type="predicted"/>
<evidence type="ECO:0000313" key="2">
    <source>
        <dbReference type="Proteomes" id="UP000426246"/>
    </source>
</evidence>
<keyword evidence="2" id="KW-1185">Reference proteome</keyword>